<dbReference type="EMBL" id="AP019514">
    <property type="protein sequence ID" value="BBI59951.1"/>
    <property type="molecule type" value="Genomic_DNA"/>
</dbReference>
<dbReference type="AlphaFoldDB" id="A0A455U669"/>
<dbReference type="Proteomes" id="UP000320231">
    <property type="component" value="Chromosome"/>
</dbReference>
<accession>A0A455U669</accession>
<protein>
    <recommendedName>
        <fullName evidence="1">23S rRNA (guanine(745)-N(1))-methyltransferase N-terminal domain-containing protein</fullName>
    </recommendedName>
</protein>
<dbReference type="Gene3D" id="3.40.50.150">
    <property type="entry name" value="Vaccinia Virus protein VP39"/>
    <property type="match status" value="1"/>
</dbReference>
<evidence type="ECO:0000313" key="2">
    <source>
        <dbReference type="EMBL" id="BBI59951.1"/>
    </source>
</evidence>
<dbReference type="InterPro" id="IPR048647">
    <property type="entry name" value="RlmA_N"/>
</dbReference>
<dbReference type="KEGG" id="hsr:HSBAA_12570"/>
<gene>
    <name evidence="2" type="ORF">HSBAA_12570</name>
</gene>
<organism evidence="2 3">
    <name type="scientific">Vreelandella sulfidaeris</name>
    <dbReference type="NCBI Taxonomy" id="115553"/>
    <lineage>
        <taxon>Bacteria</taxon>
        <taxon>Pseudomonadati</taxon>
        <taxon>Pseudomonadota</taxon>
        <taxon>Gammaproteobacteria</taxon>
        <taxon>Oceanospirillales</taxon>
        <taxon>Halomonadaceae</taxon>
        <taxon>Vreelandella</taxon>
    </lineage>
</organism>
<dbReference type="Pfam" id="PF21302">
    <property type="entry name" value="Zn_ribbon_RlmA"/>
    <property type="match status" value="1"/>
</dbReference>
<sequence>MSITPFQALACPLDGEPLHVAGNTWRCAAGHSFDIAKQGYVNLLPVQQKRSHDPGDSKAMVAARQRF</sequence>
<dbReference type="InterPro" id="IPR029063">
    <property type="entry name" value="SAM-dependent_MTases_sf"/>
</dbReference>
<name>A0A455U669_9GAMM</name>
<reference evidence="2 3" key="1">
    <citation type="journal article" date="2019" name="Microbiol. Resour. Announc.">
        <title>Complete Genome Sequence of Halomonas sulfidaeris Strain Esulfide1 Isolated from a Metal Sulfide Rock at a Depth of 2,200 Meters, Obtained Using Nanopore Sequencing.</title>
        <authorList>
            <person name="Saito M."/>
            <person name="Nishigata A."/>
            <person name="Galipon J."/>
            <person name="Arakawa K."/>
        </authorList>
    </citation>
    <scope>NUCLEOTIDE SEQUENCE [LARGE SCALE GENOMIC DNA]</scope>
    <source>
        <strain evidence="2 3">ATCC BAA-803</strain>
    </source>
</reference>
<evidence type="ECO:0000259" key="1">
    <source>
        <dbReference type="Pfam" id="PF21302"/>
    </source>
</evidence>
<proteinExistence type="predicted"/>
<feature type="domain" description="23S rRNA (guanine(745)-N(1))-methyltransferase N-terminal" evidence="1">
    <location>
        <begin position="10"/>
        <end position="51"/>
    </location>
</feature>
<evidence type="ECO:0000313" key="3">
    <source>
        <dbReference type="Proteomes" id="UP000320231"/>
    </source>
</evidence>